<comment type="subunit">
    <text evidence="9">This enzyme consists of two polypeptide chains, which are synthesized in precursor form from a single polypeptide.</text>
</comment>
<proteinExistence type="inferred from homology"/>
<keyword evidence="4 9" id="KW-0808">Transferase</keyword>
<evidence type="ECO:0000256" key="4">
    <source>
        <dbReference type="ARBA" id="ARBA00022679"/>
    </source>
</evidence>
<evidence type="ECO:0000256" key="1">
    <source>
        <dbReference type="ARBA" id="ARBA00001049"/>
    </source>
</evidence>
<reference evidence="10 11" key="1">
    <citation type="submission" date="2017-05" db="EMBL/GenBank/DDBJ databases">
        <authorList>
            <person name="Varghese N."/>
            <person name="Submissions S."/>
        </authorList>
    </citation>
    <scope>NUCLEOTIDE SEQUENCE [LARGE SCALE GENOMIC DNA]</scope>
    <source>
        <strain evidence="10 11">DSM 15522</strain>
    </source>
</reference>
<protein>
    <recommendedName>
        <fullName evidence="9">Glutathione hydrolase proenzyme</fullName>
        <ecNumber evidence="9">2.3.2.2</ecNumber>
        <ecNumber evidence="9">3.4.19.13</ecNumber>
    </recommendedName>
    <component>
        <recommendedName>
            <fullName evidence="9">Glutathione hydrolase large chain</fullName>
        </recommendedName>
    </component>
    <component>
        <recommendedName>
            <fullName evidence="9">Glutathione hydrolase small chain</fullName>
        </recommendedName>
    </component>
</protein>
<dbReference type="Gene3D" id="1.10.246.130">
    <property type="match status" value="1"/>
</dbReference>
<evidence type="ECO:0000256" key="8">
    <source>
        <dbReference type="ARBA" id="ARBA00047417"/>
    </source>
</evidence>
<dbReference type="SUPFAM" id="SSF56235">
    <property type="entry name" value="N-terminal nucleophile aminohydrolases (Ntn hydrolases)"/>
    <property type="match status" value="1"/>
</dbReference>
<comment type="catalytic activity">
    <reaction evidence="1 9">
        <text>an S-substituted glutathione + H2O = an S-substituted L-cysteinylglycine + L-glutamate</text>
        <dbReference type="Rhea" id="RHEA:59468"/>
        <dbReference type="ChEBI" id="CHEBI:15377"/>
        <dbReference type="ChEBI" id="CHEBI:29985"/>
        <dbReference type="ChEBI" id="CHEBI:90779"/>
        <dbReference type="ChEBI" id="CHEBI:143103"/>
        <dbReference type="EC" id="3.4.19.13"/>
    </reaction>
</comment>
<dbReference type="EC" id="3.4.19.13" evidence="9"/>
<keyword evidence="7 9" id="KW-0012">Acyltransferase</keyword>
<evidence type="ECO:0000256" key="7">
    <source>
        <dbReference type="ARBA" id="ARBA00023315"/>
    </source>
</evidence>
<dbReference type="PANTHER" id="PTHR43199:SF1">
    <property type="entry name" value="GLUTATHIONE HYDROLASE PROENZYME"/>
    <property type="match status" value="1"/>
</dbReference>
<comment type="caution">
    <text evidence="10">The sequence shown here is derived from an EMBL/GenBank/DDBJ whole genome shotgun (WGS) entry which is preliminary data.</text>
</comment>
<dbReference type="RefSeq" id="WP_283400022.1">
    <property type="nucleotide sequence ID" value="NZ_FXUB01000001.1"/>
</dbReference>
<sequence>MKGVVAAGDRLTAEAGIEVLKAGGNAFDAVVAACFAAPMCEPALTSAGGGGFLLAVSPNSSPLLYDFFVDVPPKRIENPNFYPIYVDFGDTVQEFHIGAGAIAVPGFVAGLLRVHTERGRLPLREVLTPAIEYAKKGVNLSPLQASFVKLLEPIFTATEEAKKIYTVNGKLIDENVLFKNPDYADFLELIAEEGQWAFYEGEIADKIEKVSIEKGGIIRKEDLARYKVFEREPLKVNFKGKQVYTNPPPSSGGILIAFTLKLLKDCQMEKWGSLNHIASLIESMEVTTKFRSKFVNGNLHKDKIEELLENEDLIETFKNLFVRKLNLWGNTTHISVYDSEGNGAAVTTTNGEGSGIIIPDCGVMLNNMLGEEDLNPKGFFKWEPYVRLPSMMSPTAVFEGEKLKLLLGSAGSNRIRSAILQVLLNSEVFGMNVKEAVSKPRLHFENGTVYVEPGFSDSVIEEVERHYKVVRFREKNLFFGGVQAVTGYFEGAGDERRGGVSITL</sequence>
<evidence type="ECO:0000313" key="11">
    <source>
        <dbReference type="Proteomes" id="UP001157911"/>
    </source>
</evidence>
<dbReference type="InterPro" id="IPR029055">
    <property type="entry name" value="Ntn_hydrolases_N"/>
</dbReference>
<gene>
    <name evidence="10" type="ORF">SAMN06265339_0518</name>
</gene>
<dbReference type="GO" id="GO:0016787">
    <property type="term" value="F:hydrolase activity"/>
    <property type="evidence" value="ECO:0007669"/>
    <property type="project" value="UniProtKB-KW"/>
</dbReference>
<dbReference type="Pfam" id="PF01019">
    <property type="entry name" value="G_glu_transpept"/>
    <property type="match status" value="1"/>
</dbReference>
<comment type="PTM">
    <text evidence="9">Cleaved by autocatalysis into a large and a small subunit.</text>
</comment>
<dbReference type="NCBIfam" id="TIGR00066">
    <property type="entry name" value="g_glut_trans"/>
    <property type="match status" value="1"/>
</dbReference>
<keyword evidence="5 9" id="KW-0378">Hydrolase</keyword>
<evidence type="ECO:0000256" key="2">
    <source>
        <dbReference type="ARBA" id="ARBA00001089"/>
    </source>
</evidence>
<accession>A0ABY1NFF9</accession>
<evidence type="ECO:0000256" key="6">
    <source>
        <dbReference type="ARBA" id="ARBA00023145"/>
    </source>
</evidence>
<dbReference type="InterPro" id="IPR000101">
    <property type="entry name" value="GGT_peptidase"/>
</dbReference>
<dbReference type="Proteomes" id="UP001157911">
    <property type="component" value="Unassembled WGS sequence"/>
</dbReference>
<evidence type="ECO:0000256" key="9">
    <source>
        <dbReference type="RuleBase" id="RU368036"/>
    </source>
</evidence>
<dbReference type="EC" id="2.3.2.2" evidence="9"/>
<comment type="catalytic activity">
    <reaction evidence="8 9">
        <text>an N-terminal (5-L-glutamyl)-[peptide] + an alpha-amino acid = 5-L-glutamyl amino acid + an N-terminal L-alpha-aminoacyl-[peptide]</text>
        <dbReference type="Rhea" id="RHEA:23904"/>
        <dbReference type="Rhea" id="RHEA-COMP:9780"/>
        <dbReference type="Rhea" id="RHEA-COMP:9795"/>
        <dbReference type="ChEBI" id="CHEBI:77644"/>
        <dbReference type="ChEBI" id="CHEBI:78597"/>
        <dbReference type="ChEBI" id="CHEBI:78599"/>
        <dbReference type="ChEBI" id="CHEBI:78608"/>
        <dbReference type="EC" id="2.3.2.2"/>
    </reaction>
</comment>
<comment type="pathway">
    <text evidence="9">Sulfur metabolism; glutathione metabolism.</text>
</comment>
<keyword evidence="6 9" id="KW-0865">Zymogen</keyword>
<evidence type="ECO:0000313" key="10">
    <source>
        <dbReference type="EMBL" id="SMP07850.1"/>
    </source>
</evidence>
<dbReference type="Gene3D" id="3.60.20.40">
    <property type="match status" value="1"/>
</dbReference>
<dbReference type="PANTHER" id="PTHR43199">
    <property type="entry name" value="GLUTATHIONE HYDROLASE"/>
    <property type="match status" value="1"/>
</dbReference>
<comment type="catalytic activity">
    <reaction evidence="2 9">
        <text>glutathione + H2O = L-cysteinylglycine + L-glutamate</text>
        <dbReference type="Rhea" id="RHEA:28807"/>
        <dbReference type="ChEBI" id="CHEBI:15377"/>
        <dbReference type="ChEBI" id="CHEBI:29985"/>
        <dbReference type="ChEBI" id="CHEBI:57925"/>
        <dbReference type="ChEBI" id="CHEBI:61694"/>
        <dbReference type="EC" id="3.4.19.13"/>
    </reaction>
</comment>
<evidence type="ECO:0000256" key="3">
    <source>
        <dbReference type="ARBA" id="ARBA00009381"/>
    </source>
</evidence>
<dbReference type="InterPro" id="IPR051792">
    <property type="entry name" value="GGT_bact"/>
</dbReference>
<name>A0ABY1NFF9_9BACT</name>
<keyword evidence="11" id="KW-1185">Reference proteome</keyword>
<evidence type="ECO:0000256" key="5">
    <source>
        <dbReference type="ARBA" id="ARBA00022801"/>
    </source>
</evidence>
<dbReference type="EMBL" id="FXUB01000001">
    <property type="protein sequence ID" value="SMP07850.1"/>
    <property type="molecule type" value="Genomic_DNA"/>
</dbReference>
<dbReference type="InterPro" id="IPR043138">
    <property type="entry name" value="GGT_lsub"/>
</dbReference>
<comment type="similarity">
    <text evidence="3 9">Belongs to the gamma-glutamyltransferase family.</text>
</comment>
<organism evidence="10 11">
    <name type="scientific">Desulfurobacterium pacificum</name>
    <dbReference type="NCBI Taxonomy" id="240166"/>
    <lineage>
        <taxon>Bacteria</taxon>
        <taxon>Pseudomonadati</taxon>
        <taxon>Aquificota</taxon>
        <taxon>Aquificia</taxon>
        <taxon>Desulfurobacteriales</taxon>
        <taxon>Desulfurobacteriaceae</taxon>
        <taxon>Desulfurobacterium</taxon>
    </lineage>
</organism>
<keyword evidence="9" id="KW-0317">Glutathione biosynthesis</keyword>
<dbReference type="InterPro" id="IPR043137">
    <property type="entry name" value="GGT_ssub_C"/>
</dbReference>
<dbReference type="PRINTS" id="PR01210">
    <property type="entry name" value="GGTRANSPTASE"/>
</dbReference>